<dbReference type="Pfam" id="PF22770">
    <property type="entry name" value="POP1_C"/>
    <property type="match status" value="1"/>
</dbReference>
<keyword evidence="3" id="KW-0539">Nucleus</keyword>
<comment type="subcellular location">
    <subcellularLocation>
        <location evidence="1">Nucleus</location>
    </subcellularLocation>
</comment>
<keyword evidence="8" id="KW-1185">Reference proteome</keyword>
<evidence type="ECO:0000256" key="3">
    <source>
        <dbReference type="ARBA" id="ARBA00023242"/>
    </source>
</evidence>
<dbReference type="InterPro" id="IPR009723">
    <property type="entry name" value="Pop1_N"/>
</dbReference>
<evidence type="ECO:0000313" key="9">
    <source>
        <dbReference type="RefSeq" id="XP_015190364.1"/>
    </source>
</evidence>
<dbReference type="SUPFAM" id="SSF101790">
    <property type="entry name" value="Aminomethyltransferase beta-barrel domain"/>
    <property type="match status" value="1"/>
</dbReference>
<gene>
    <name evidence="9" type="primary">LOC107073929</name>
</gene>
<feature type="region of interest" description="Disordered" evidence="4">
    <location>
        <begin position="78"/>
        <end position="99"/>
    </location>
</feature>
<dbReference type="RefSeq" id="XP_015190364.1">
    <property type="nucleotide sequence ID" value="XM_015334878.1"/>
</dbReference>
<protein>
    <submittedName>
        <fullName evidence="9">Ribonucleases P/MRP protein subunit POP1</fullName>
    </submittedName>
</protein>
<evidence type="ECO:0000259" key="6">
    <source>
        <dbReference type="Pfam" id="PF08170"/>
    </source>
</evidence>
<proteinExistence type="predicted"/>
<feature type="compositionally biased region" description="Basic residues" evidence="4">
    <location>
        <begin position="90"/>
        <end position="99"/>
    </location>
</feature>
<dbReference type="PANTHER" id="PTHR22731:SF3">
    <property type="entry name" value="RIBONUCLEASES P_MRP PROTEIN SUBUNIT POP1"/>
    <property type="match status" value="1"/>
</dbReference>
<dbReference type="InterPro" id="IPR029043">
    <property type="entry name" value="GcvT/YgfZ_C"/>
</dbReference>
<organism evidence="8 9">
    <name type="scientific">Polistes dominula</name>
    <name type="common">European paper wasp</name>
    <name type="synonym">Vespa dominula</name>
    <dbReference type="NCBI Taxonomy" id="743375"/>
    <lineage>
        <taxon>Eukaryota</taxon>
        <taxon>Metazoa</taxon>
        <taxon>Ecdysozoa</taxon>
        <taxon>Arthropoda</taxon>
        <taxon>Hexapoda</taxon>
        <taxon>Insecta</taxon>
        <taxon>Pterygota</taxon>
        <taxon>Neoptera</taxon>
        <taxon>Endopterygota</taxon>
        <taxon>Hymenoptera</taxon>
        <taxon>Apocrita</taxon>
        <taxon>Aculeata</taxon>
        <taxon>Vespoidea</taxon>
        <taxon>Vespidae</taxon>
        <taxon>Polistinae</taxon>
        <taxon>Polistini</taxon>
        <taxon>Polistes</taxon>
    </lineage>
</organism>
<dbReference type="Pfam" id="PF06978">
    <property type="entry name" value="POP1_N"/>
    <property type="match status" value="2"/>
</dbReference>
<feature type="domain" description="Pop1 N-terminal" evidence="5">
    <location>
        <begin position="27"/>
        <end position="100"/>
    </location>
</feature>
<feature type="domain" description="Pop1 N-terminal" evidence="5">
    <location>
        <begin position="107"/>
        <end position="173"/>
    </location>
</feature>
<dbReference type="InterPro" id="IPR055079">
    <property type="entry name" value="POP1_C"/>
</dbReference>
<reference evidence="9" key="1">
    <citation type="submission" date="2025-08" db="UniProtKB">
        <authorList>
            <consortium name="RefSeq"/>
        </authorList>
    </citation>
    <scope>IDENTIFICATION</scope>
    <source>
        <tissue evidence="9">Whole body</tissue>
    </source>
</reference>
<dbReference type="InterPro" id="IPR012590">
    <property type="entry name" value="POPLD_dom"/>
</dbReference>
<name>A0ABM1JD26_POLDO</name>
<evidence type="ECO:0000259" key="5">
    <source>
        <dbReference type="Pfam" id="PF06978"/>
    </source>
</evidence>
<evidence type="ECO:0000256" key="1">
    <source>
        <dbReference type="ARBA" id="ARBA00004123"/>
    </source>
</evidence>
<dbReference type="GeneID" id="107073929"/>
<dbReference type="Proteomes" id="UP000694924">
    <property type="component" value="Unplaced"/>
</dbReference>
<evidence type="ECO:0000313" key="8">
    <source>
        <dbReference type="Proteomes" id="UP000694924"/>
    </source>
</evidence>
<evidence type="ECO:0000256" key="4">
    <source>
        <dbReference type="SAM" id="MobiDB-lite"/>
    </source>
</evidence>
<dbReference type="InterPro" id="IPR039182">
    <property type="entry name" value="Pop1"/>
</dbReference>
<dbReference type="PANTHER" id="PTHR22731">
    <property type="entry name" value="RIBONUCLEASES P/MRP PROTEIN SUBUNIT POP1"/>
    <property type="match status" value="1"/>
</dbReference>
<keyword evidence="2" id="KW-0819">tRNA processing</keyword>
<accession>A0ABM1JD26</accession>
<sequence>MEKKEQFDEFLGGTESLPIDVSIMKLAKARAGEILSMTRTLENPRQTKLIFQRLPIHMRRRVMSHNAKRLPRKLREAHISQMGKSGLPPKTKRPSRKYRRRPSNLLLEYNRRQRNKMWLETHIWHAKRFHMTEQWGYKIADFANDKCFKANFRSIIHHCLIQDLSYYSCIEIIGPENILKETLKSHCNPTTLTFAAIMYVNGMREGTVTFFKKNSFPLHPIGNVHFLWRPNFCDRRTIWIWVHPAFYDDFLTEIISSFNFNPCITEESTSSNQLQNSYINENNCQMNLLKGTLNRFRLCGPLALSVLTNSLKLFDMNKNLSTTNDESNKDCEDVTENKKDTLMVTDSWYKDYYDDQENSKAFKIQEQLWQALQSLDSPNQLPPNMVFGLTVLDPRFYLPGKRTKTDKLSTHFEKIYNPPAYVNNSPIWDQNLRERISKSCVATGLINKLRSNNLVPGVSNDNLFKQDIMAKIPILVIQNPGGFIRGLGSGIDIIIPSRWAMPFWLGFILRCARVGALRESKLIALETLNTNSPDINEPDTSAYKKEALITKEKLEKKYFRYPSNRRVNFTKFAISSPFYCQWNILMKEWSGKEDFYILRNRTTLNQLQMNLSSIKSKKRKIPISKINLDDALNNENCLIRVRISTVNKGCLRTFAIICEPTDSDLQQLKNNKRWSGPTEKLNKDPNESRRKILRKNHLLLLKRYRKQRIRHRKMLENKISNTFDEIIKGKNDVVEIKNLRQKLLNKSRKAVLEHFQIMSKLYLPDCKEVRKSCDREVMGYVTQGHFSLSIGQTIGIGYVTIQSVISMINRQSNIVLVRNNRTRKYRCAHLEILFE</sequence>
<evidence type="ECO:0000256" key="2">
    <source>
        <dbReference type="ARBA" id="ARBA00022694"/>
    </source>
</evidence>
<feature type="domain" description="POPLD" evidence="6">
    <location>
        <begin position="490"/>
        <end position="582"/>
    </location>
</feature>
<evidence type="ECO:0000259" key="7">
    <source>
        <dbReference type="Pfam" id="PF22770"/>
    </source>
</evidence>
<feature type="domain" description="POP1 C-terminal" evidence="7">
    <location>
        <begin position="637"/>
        <end position="833"/>
    </location>
</feature>
<dbReference type="Pfam" id="PF08170">
    <property type="entry name" value="POPLD"/>
    <property type="match status" value="1"/>
</dbReference>